<dbReference type="EC" id="2.5.1.18" evidence="2"/>
<evidence type="ECO:0000256" key="7">
    <source>
        <dbReference type="SAM" id="MobiDB-lite"/>
    </source>
</evidence>
<protein>
    <recommendedName>
        <fullName evidence="2">glutathione transferase</fullName>
        <ecNumber evidence="2">2.5.1.18</ecNumber>
    </recommendedName>
    <alternativeName>
        <fullName evidence="5">GST class-phi</fullName>
    </alternativeName>
</protein>
<dbReference type="InterPro" id="IPR036249">
    <property type="entry name" value="Thioredoxin-like_sf"/>
</dbReference>
<dbReference type="Gene3D" id="1.20.1050.10">
    <property type="match status" value="3"/>
</dbReference>
<proteinExistence type="inferred from homology"/>
<dbReference type="GO" id="GO:0005737">
    <property type="term" value="C:cytoplasm"/>
    <property type="evidence" value="ECO:0007669"/>
    <property type="project" value="TreeGrafter"/>
</dbReference>
<dbReference type="GO" id="GO:0004364">
    <property type="term" value="F:glutathione transferase activity"/>
    <property type="evidence" value="ECO:0007669"/>
    <property type="project" value="UniProtKB-EC"/>
</dbReference>
<evidence type="ECO:0000256" key="2">
    <source>
        <dbReference type="ARBA" id="ARBA00012452"/>
    </source>
</evidence>
<dbReference type="PROSITE" id="PS50404">
    <property type="entry name" value="GST_NTER"/>
    <property type="match status" value="2"/>
</dbReference>
<feature type="non-terminal residue" evidence="10">
    <location>
        <position position="1"/>
    </location>
</feature>
<organism evidence="10 11">
    <name type="scientific">Escallonia rubra</name>
    <dbReference type="NCBI Taxonomy" id="112253"/>
    <lineage>
        <taxon>Eukaryota</taxon>
        <taxon>Viridiplantae</taxon>
        <taxon>Streptophyta</taxon>
        <taxon>Embryophyta</taxon>
        <taxon>Tracheophyta</taxon>
        <taxon>Spermatophyta</taxon>
        <taxon>Magnoliopsida</taxon>
        <taxon>eudicotyledons</taxon>
        <taxon>Gunneridae</taxon>
        <taxon>Pentapetalae</taxon>
        <taxon>asterids</taxon>
        <taxon>campanulids</taxon>
        <taxon>Escalloniales</taxon>
        <taxon>Escalloniaceae</taxon>
        <taxon>Escallonia</taxon>
    </lineage>
</organism>
<dbReference type="GO" id="GO:0009407">
    <property type="term" value="P:toxin catabolic process"/>
    <property type="evidence" value="ECO:0007669"/>
    <property type="project" value="UniProtKB-ARBA"/>
</dbReference>
<dbReference type="SUPFAM" id="SSF47616">
    <property type="entry name" value="GST C-terminal domain-like"/>
    <property type="match status" value="3"/>
</dbReference>
<dbReference type="SUPFAM" id="SSF52833">
    <property type="entry name" value="Thioredoxin-like"/>
    <property type="match status" value="2"/>
</dbReference>
<dbReference type="PROSITE" id="PS50405">
    <property type="entry name" value="GST_CTER"/>
    <property type="match status" value="3"/>
</dbReference>
<evidence type="ECO:0000313" key="10">
    <source>
        <dbReference type="EMBL" id="KAK2974867.1"/>
    </source>
</evidence>
<dbReference type="InterPro" id="IPR004045">
    <property type="entry name" value="Glutathione_S-Trfase_N"/>
</dbReference>
<feature type="compositionally biased region" description="Polar residues" evidence="7">
    <location>
        <begin position="559"/>
        <end position="572"/>
    </location>
</feature>
<dbReference type="Proteomes" id="UP001187471">
    <property type="component" value="Unassembled WGS sequence"/>
</dbReference>
<dbReference type="FunFam" id="1.20.1050.10:FF:000004">
    <property type="entry name" value="Glutathione S-transferase F2"/>
    <property type="match status" value="3"/>
</dbReference>
<evidence type="ECO:0000256" key="3">
    <source>
        <dbReference type="ARBA" id="ARBA00022679"/>
    </source>
</evidence>
<feature type="domain" description="GST C-terminal" evidence="9">
    <location>
        <begin position="230"/>
        <end position="377"/>
    </location>
</feature>
<dbReference type="InterPro" id="IPR004046">
    <property type="entry name" value="GST_C"/>
</dbReference>
<name>A0AA88UH09_9ASTE</name>
<evidence type="ECO:0000256" key="4">
    <source>
        <dbReference type="ARBA" id="ARBA00047960"/>
    </source>
</evidence>
<feature type="domain" description="GST C-terminal" evidence="9">
    <location>
        <begin position="75"/>
        <end position="214"/>
    </location>
</feature>
<dbReference type="Gene3D" id="3.40.30.10">
    <property type="entry name" value="Glutaredoxin"/>
    <property type="match status" value="2"/>
</dbReference>
<dbReference type="InterPro" id="IPR036282">
    <property type="entry name" value="Glutathione-S-Trfase_C_sf"/>
</dbReference>
<sequence>MATPVKVYGPPMSTAVSRVLACLLEKDVPFQLINISMAKGEHKKPDFLKLQSRAICRYITEKHQNQGNKGLYGTDLLAKASIDQWVEAEGQSFNPPSSTLVFQLAFAPRMKIKQDEGLIKQNEAKLAKVLDVYEKRLGESRYLAGDEFSLADLSHLPNTQYLVHGTDRGEMITSRKNVGRWWSEISTRESWKKSFRFEDGSGSLSDSRRMCRKILKKYPNQGNKVLNGRNPSEKASIDKWVEIEEVTFDPLTTHLIDLQRQLPMRKTDGFQRSISIGRKEEKEMLTQAEQELGRLLDNYEKQLKKSPYLAGDVFTLADLYHLPNTQYLMSVPSQAKLFTSRENVRKWWDAISSRVSWKKVLEMQQNSCLLDLMAMPSVTVYGPPTAPSVSRVLACLYEKEINFDLKNVDMSKGEHRRPDFLKMQPFGQFPAFQDGSVSLFGKLSTVTFFFLNLPWLCFTEHECLLNSIEQFDHDFSLNCAFRQFLYIVEVFFICVLMPESRTICRYVMEKYPGRGNKVLNGRNEFEKSLINQWVEVEAEKLNPLTTQLSGLQQRRPKNQPGTSPPTKVLQRSRSLERQDQEMISQVTEKIDGVLNVYEERLKMSPYLAGDEFTFADLSHLPTAQFLVDAPSDQAKLITSRKNVWRWWAAISSRDSWKKVLELQQSFRGN</sequence>
<dbReference type="AlphaFoldDB" id="A0AA88UH09"/>
<evidence type="ECO:0000256" key="1">
    <source>
        <dbReference type="ARBA" id="ARBA00010128"/>
    </source>
</evidence>
<dbReference type="FunFam" id="3.40.30.10:FF:000016">
    <property type="entry name" value="Glutathione S-transferase F2"/>
    <property type="match status" value="1"/>
</dbReference>
<evidence type="ECO:0000259" key="9">
    <source>
        <dbReference type="PROSITE" id="PS50405"/>
    </source>
</evidence>
<evidence type="ECO:0000259" key="8">
    <source>
        <dbReference type="PROSITE" id="PS50404"/>
    </source>
</evidence>
<feature type="domain" description="GST C-terminal" evidence="9">
    <location>
        <begin position="523"/>
        <end position="669"/>
    </location>
</feature>
<dbReference type="SFLD" id="SFLDS00019">
    <property type="entry name" value="Glutathione_Transferase_(cytos"/>
    <property type="match status" value="2"/>
</dbReference>
<evidence type="ECO:0000256" key="6">
    <source>
        <dbReference type="SAM" id="Coils"/>
    </source>
</evidence>
<dbReference type="SFLD" id="SFLDG00358">
    <property type="entry name" value="Main_(cytGST)"/>
    <property type="match status" value="1"/>
</dbReference>
<feature type="coiled-coil region" evidence="6">
    <location>
        <begin position="278"/>
        <end position="305"/>
    </location>
</feature>
<dbReference type="PANTHER" id="PTHR43900">
    <property type="entry name" value="GLUTATHIONE S-TRANSFERASE RHO"/>
    <property type="match status" value="1"/>
</dbReference>
<feature type="region of interest" description="Disordered" evidence="7">
    <location>
        <begin position="547"/>
        <end position="576"/>
    </location>
</feature>
<comment type="caution">
    <text evidence="10">The sequence shown here is derived from an EMBL/GenBank/DDBJ whole genome shotgun (WGS) entry which is preliminary data.</text>
</comment>
<dbReference type="InterPro" id="IPR010987">
    <property type="entry name" value="Glutathione-S-Trfase_C-like"/>
</dbReference>
<accession>A0AA88UH09</accession>
<dbReference type="GO" id="GO:0043295">
    <property type="term" value="F:glutathione binding"/>
    <property type="evidence" value="ECO:0007669"/>
    <property type="project" value="TreeGrafter"/>
</dbReference>
<comment type="catalytic activity">
    <reaction evidence="4">
        <text>RX + glutathione = an S-substituted glutathione + a halide anion + H(+)</text>
        <dbReference type="Rhea" id="RHEA:16437"/>
        <dbReference type="ChEBI" id="CHEBI:15378"/>
        <dbReference type="ChEBI" id="CHEBI:16042"/>
        <dbReference type="ChEBI" id="CHEBI:17792"/>
        <dbReference type="ChEBI" id="CHEBI:57925"/>
        <dbReference type="ChEBI" id="CHEBI:90779"/>
        <dbReference type="EC" id="2.5.1.18"/>
    </reaction>
</comment>
<reference evidence="10" key="1">
    <citation type="submission" date="2022-12" db="EMBL/GenBank/DDBJ databases">
        <title>Draft genome assemblies for two species of Escallonia (Escalloniales).</title>
        <authorList>
            <person name="Chanderbali A."/>
            <person name="Dervinis C."/>
            <person name="Anghel I."/>
            <person name="Soltis D."/>
            <person name="Soltis P."/>
            <person name="Zapata F."/>
        </authorList>
    </citation>
    <scope>NUCLEOTIDE SEQUENCE</scope>
    <source>
        <strain evidence="10">UCBG92.1500</strain>
        <tissue evidence="10">Leaf</tissue>
    </source>
</reference>
<dbReference type="InterPro" id="IPR034347">
    <property type="entry name" value="GST_Phi_C"/>
</dbReference>
<dbReference type="GO" id="GO:0006749">
    <property type="term" value="P:glutathione metabolic process"/>
    <property type="evidence" value="ECO:0007669"/>
    <property type="project" value="TreeGrafter"/>
</dbReference>
<comment type="similarity">
    <text evidence="1">Belongs to the GST superfamily. Phi family.</text>
</comment>
<gene>
    <name evidence="10" type="ORF">RJ640_020782</name>
</gene>
<dbReference type="PANTHER" id="PTHR43900:SF96">
    <property type="entry name" value="GLUTATHIONE TRANSFERASE"/>
    <property type="match status" value="1"/>
</dbReference>
<keyword evidence="11" id="KW-1185">Reference proteome</keyword>
<dbReference type="CDD" id="cd03187">
    <property type="entry name" value="GST_C_Phi"/>
    <property type="match status" value="1"/>
</dbReference>
<feature type="domain" description="GST N-terminal" evidence="8">
    <location>
        <begin position="3"/>
        <end position="67"/>
    </location>
</feature>
<dbReference type="Pfam" id="PF00043">
    <property type="entry name" value="GST_C"/>
    <property type="match status" value="3"/>
</dbReference>
<dbReference type="InterPro" id="IPR040079">
    <property type="entry name" value="Glutathione_S-Trfase"/>
</dbReference>
<dbReference type="Pfam" id="PF02798">
    <property type="entry name" value="GST_N"/>
    <property type="match status" value="1"/>
</dbReference>
<evidence type="ECO:0000256" key="5">
    <source>
        <dbReference type="ARBA" id="ARBA00081070"/>
    </source>
</evidence>
<dbReference type="EMBL" id="JAVXUO010002269">
    <property type="protein sequence ID" value="KAK2974867.1"/>
    <property type="molecule type" value="Genomic_DNA"/>
</dbReference>
<evidence type="ECO:0000313" key="11">
    <source>
        <dbReference type="Proteomes" id="UP001187471"/>
    </source>
</evidence>
<keyword evidence="6" id="KW-0175">Coiled coil</keyword>
<feature type="domain" description="GST N-terminal" evidence="8">
    <location>
        <begin position="376"/>
        <end position="515"/>
    </location>
</feature>
<keyword evidence="3" id="KW-0808">Transferase</keyword>